<feature type="signal peptide" evidence="1">
    <location>
        <begin position="1"/>
        <end position="24"/>
    </location>
</feature>
<reference evidence="2" key="1">
    <citation type="submission" date="2014-09" db="EMBL/GenBank/DDBJ databases">
        <authorList>
            <person name="Magalhaes I.L.F."/>
            <person name="Oliveira U."/>
            <person name="Santos F.R."/>
            <person name="Vidigal T.H.D.A."/>
            <person name="Brescovit A.D."/>
            <person name="Santos A.J."/>
        </authorList>
    </citation>
    <scope>NUCLEOTIDE SEQUENCE</scope>
    <source>
        <tissue evidence="2">Shoot tissue taken approximately 20 cm above the soil surface</tissue>
    </source>
</reference>
<dbReference type="AlphaFoldDB" id="A0A0A8YLE4"/>
<reference evidence="2" key="2">
    <citation type="journal article" date="2015" name="Data Brief">
        <title>Shoot transcriptome of the giant reed, Arundo donax.</title>
        <authorList>
            <person name="Barrero R.A."/>
            <person name="Guerrero F.D."/>
            <person name="Moolhuijzen P."/>
            <person name="Goolsby J.A."/>
            <person name="Tidwell J."/>
            <person name="Bellgard S.E."/>
            <person name="Bellgard M.I."/>
        </authorList>
    </citation>
    <scope>NUCLEOTIDE SEQUENCE</scope>
    <source>
        <tissue evidence="2">Shoot tissue taken approximately 20 cm above the soil surface</tissue>
    </source>
</reference>
<proteinExistence type="predicted"/>
<dbReference type="EMBL" id="GBRH01274503">
    <property type="protein sequence ID" value="JAD23392.1"/>
    <property type="molecule type" value="Transcribed_RNA"/>
</dbReference>
<name>A0A0A8YLE4_ARUDO</name>
<evidence type="ECO:0000256" key="1">
    <source>
        <dbReference type="SAM" id="SignalP"/>
    </source>
</evidence>
<sequence length="70" mass="8403">MIISWMVSWMGRILYNILITTILDDKIMNNAASYNNIYLCWKREVRSGIIKNFESSLERPKCMFYCDTKR</sequence>
<protein>
    <submittedName>
        <fullName evidence="2">Uncharacterized protein</fullName>
    </submittedName>
</protein>
<evidence type="ECO:0000313" key="2">
    <source>
        <dbReference type="EMBL" id="JAD23392.1"/>
    </source>
</evidence>
<organism evidence="2">
    <name type="scientific">Arundo donax</name>
    <name type="common">Giant reed</name>
    <name type="synonym">Donax arundinaceus</name>
    <dbReference type="NCBI Taxonomy" id="35708"/>
    <lineage>
        <taxon>Eukaryota</taxon>
        <taxon>Viridiplantae</taxon>
        <taxon>Streptophyta</taxon>
        <taxon>Embryophyta</taxon>
        <taxon>Tracheophyta</taxon>
        <taxon>Spermatophyta</taxon>
        <taxon>Magnoliopsida</taxon>
        <taxon>Liliopsida</taxon>
        <taxon>Poales</taxon>
        <taxon>Poaceae</taxon>
        <taxon>PACMAD clade</taxon>
        <taxon>Arundinoideae</taxon>
        <taxon>Arundineae</taxon>
        <taxon>Arundo</taxon>
    </lineage>
</organism>
<accession>A0A0A8YLE4</accession>
<feature type="chain" id="PRO_5002059741" evidence="1">
    <location>
        <begin position="25"/>
        <end position="70"/>
    </location>
</feature>
<keyword evidence="1" id="KW-0732">Signal</keyword>